<evidence type="ECO:0000256" key="10">
    <source>
        <dbReference type="ARBA" id="ARBA00023004"/>
    </source>
</evidence>
<dbReference type="Pfam" id="PF02775">
    <property type="entry name" value="TPP_enzyme_C"/>
    <property type="match status" value="1"/>
</dbReference>
<evidence type="ECO:0000256" key="5">
    <source>
        <dbReference type="ARBA" id="ARBA00022448"/>
    </source>
</evidence>
<evidence type="ECO:0000256" key="8">
    <source>
        <dbReference type="ARBA" id="ARBA00022982"/>
    </source>
</evidence>
<dbReference type="OrthoDB" id="9804603at2"/>
<comment type="subunit">
    <text evidence="2">Heterodimer of the IorA and IorB subunits.</text>
</comment>
<feature type="binding site" evidence="15">
    <location>
        <position position="562"/>
    </location>
    <ligand>
        <name>[4Fe-4S] cluster</name>
        <dbReference type="ChEBI" id="CHEBI:49883"/>
        <label>2</label>
    </ligand>
</feature>
<keyword evidence="5 14" id="KW-0813">Transport</keyword>
<keyword evidence="10 14" id="KW-0408">Iron</keyword>
<dbReference type="GO" id="GO:0043805">
    <property type="term" value="F:indolepyruvate ferredoxin oxidoreductase activity"/>
    <property type="evidence" value="ECO:0007669"/>
    <property type="project" value="UniProtKB-UniRule"/>
</dbReference>
<keyword evidence="9 14" id="KW-0560">Oxidoreductase</keyword>
<feature type="binding site" evidence="15">
    <location>
        <position position="565"/>
    </location>
    <ligand>
        <name>[4Fe-4S] cluster</name>
        <dbReference type="ChEBI" id="CHEBI:49883"/>
        <label>2</label>
    </ligand>
</feature>
<keyword evidence="11 14" id="KW-0411">Iron-sulfur</keyword>
<dbReference type="GO" id="GO:0051539">
    <property type="term" value="F:4 iron, 4 sulfur cluster binding"/>
    <property type="evidence" value="ECO:0007669"/>
    <property type="project" value="UniProtKB-UniRule"/>
</dbReference>
<dbReference type="SUPFAM" id="SSF52518">
    <property type="entry name" value="Thiamin diphosphate-binding fold (THDP-binding)"/>
    <property type="match status" value="2"/>
</dbReference>
<evidence type="ECO:0000256" key="6">
    <source>
        <dbReference type="ARBA" id="ARBA00022485"/>
    </source>
</evidence>
<dbReference type="GO" id="GO:0046872">
    <property type="term" value="F:metal ion binding"/>
    <property type="evidence" value="ECO:0007669"/>
    <property type="project" value="UniProtKB-UniRule"/>
</dbReference>
<protein>
    <recommendedName>
        <fullName evidence="4 14">Indolepyruvate oxidoreductase subunit IorA</fullName>
        <shortName evidence="14">IOR</shortName>
        <ecNumber evidence="3 14">1.2.7.8</ecNumber>
    </recommendedName>
    <alternativeName>
        <fullName evidence="12 14">Indolepyruvate ferredoxin oxidoreductase subunit alpha</fullName>
    </alternativeName>
</protein>
<dbReference type="Pfam" id="PF00037">
    <property type="entry name" value="Fer4"/>
    <property type="match status" value="1"/>
</dbReference>
<feature type="domain" description="4Fe-4S ferredoxin-type" evidence="16">
    <location>
        <begin position="522"/>
        <end position="543"/>
    </location>
</feature>
<gene>
    <name evidence="17" type="ORF">CSTERTH_03675</name>
</gene>
<feature type="binding site" evidence="15">
    <location>
        <position position="559"/>
    </location>
    <ligand>
        <name>[4Fe-4S] cluster</name>
        <dbReference type="ChEBI" id="CHEBI:49883"/>
        <label>2</label>
    </ligand>
</feature>
<evidence type="ECO:0000313" key="17">
    <source>
        <dbReference type="EMBL" id="ANW99973.1"/>
    </source>
</evidence>
<dbReference type="EMBL" id="CP014672">
    <property type="protein sequence ID" value="ANW99973.1"/>
    <property type="molecule type" value="Genomic_DNA"/>
</dbReference>
<dbReference type="RefSeq" id="WP_015358490.1">
    <property type="nucleotide sequence ID" value="NZ_CP014672.1"/>
</dbReference>
<evidence type="ECO:0000256" key="7">
    <source>
        <dbReference type="ARBA" id="ARBA00022723"/>
    </source>
</evidence>
<reference evidence="17 18" key="1">
    <citation type="submission" date="2016-02" db="EMBL/GenBank/DDBJ databases">
        <title>Comparison of Clostridium stercorarium subspecies using comparative genomics and transcriptomics.</title>
        <authorList>
            <person name="Schellenberg J."/>
            <person name="Thallinger G."/>
            <person name="Levin D.B."/>
            <person name="Zhang X."/>
            <person name="Alvare G."/>
            <person name="Fristensky B."/>
            <person name="Sparling R."/>
        </authorList>
    </citation>
    <scope>NUCLEOTIDE SEQUENCE [LARGE SCALE GENOMIC DNA]</scope>
    <source>
        <strain evidence="17 18">DSM 2910</strain>
    </source>
</reference>
<evidence type="ECO:0000256" key="4">
    <source>
        <dbReference type="ARBA" id="ARBA00017710"/>
    </source>
</evidence>
<evidence type="ECO:0000256" key="12">
    <source>
        <dbReference type="ARBA" id="ARBA00030514"/>
    </source>
</evidence>
<feature type="domain" description="4Fe-4S ferredoxin-type" evidence="16">
    <location>
        <begin position="550"/>
        <end position="579"/>
    </location>
</feature>
<dbReference type="Gene3D" id="3.40.50.920">
    <property type="match status" value="1"/>
</dbReference>
<dbReference type="CDD" id="cd02008">
    <property type="entry name" value="TPP_IOR_alpha"/>
    <property type="match status" value="1"/>
</dbReference>
<dbReference type="PIRSF" id="PIRSF006439">
    <property type="entry name" value="Indolepyruvate_ferr_oxidored"/>
    <property type="match status" value="1"/>
</dbReference>
<evidence type="ECO:0000256" key="15">
    <source>
        <dbReference type="PIRSR" id="PIRSR006439-50"/>
    </source>
</evidence>
<evidence type="ECO:0000259" key="16">
    <source>
        <dbReference type="PROSITE" id="PS51379"/>
    </source>
</evidence>
<evidence type="ECO:0000313" key="18">
    <source>
        <dbReference type="Proteomes" id="UP000092971"/>
    </source>
</evidence>
<dbReference type="NCBIfam" id="TIGR03336">
    <property type="entry name" value="IOR_alpha"/>
    <property type="match status" value="1"/>
</dbReference>
<evidence type="ECO:0000256" key="3">
    <source>
        <dbReference type="ARBA" id="ARBA00012812"/>
    </source>
</evidence>
<dbReference type="PANTHER" id="PTHR43710">
    <property type="entry name" value="2-HYDROXYACYL-COA LYASE"/>
    <property type="match status" value="1"/>
</dbReference>
<dbReference type="CDD" id="cd07034">
    <property type="entry name" value="TPP_PYR_PFOR_IOR-alpha_like"/>
    <property type="match status" value="1"/>
</dbReference>
<evidence type="ECO:0000256" key="2">
    <source>
        <dbReference type="ARBA" id="ARBA00011238"/>
    </source>
</evidence>
<dbReference type="AlphaFoldDB" id="A0A1B1YGU3"/>
<comment type="cofactor">
    <cofactor evidence="14 15">
        <name>[4Fe-4S] cluster</name>
        <dbReference type="ChEBI" id="CHEBI:49883"/>
    </cofactor>
    <text evidence="14 15">Binds 2 [4Fe-4S] clusters. In this family the first cluster has a non-standard and varying [4Fe-4S] binding motif CX(2)CX(2)CX(4-5)CP.</text>
</comment>
<accession>A0A1B1YGU3</accession>
<dbReference type="PANTHER" id="PTHR43710:SF5">
    <property type="entry name" value="INDOLEPYRUVATE FERREDOXIN OXIDOREDUCTASE ALPHA SUBUNIT"/>
    <property type="match status" value="1"/>
</dbReference>
<sequence>MKKLMLGNEAIARGAYEAGVRVATAYPGTPSTEITECIAEYDEIFSEWSPNEKVALEVAIGASVAGGRAICSMKHVGLNVAADPLFTVSYTGVNGGLVICVADDPGMHSSQNEQDSRHYARAAKVPMLEPSDSQECKDYVIKALELSEKFDTPFIIRLTTRISHSRSLVELGERVEIPLRPYKKDIGKYVMMPAMARKRHVIVEERMKRLENFAESTDLNRIEWGRSKDTGIITSGICYQYAKEAFGDEASYLKLGMVYPLPEKLISEFASKVKTLYVIEELDPFIEEFLKQRGIRCIGKEKLPLIGEYSASLIRRQLLGAKEESDVSQDNIPARPPVLCPGCPHRAVFYVLRKNRLTVTGDIGCYTLGSMAPLEAMDTCVCMGASVGMAHGMEKALGNDAGRKRVAVIGDSTFIHSGITGLIDIVYNKGTSTVIILDNSITGMTGHQPNPATGYTIKGEKTRQVDLVKLCSAIGVDRVRVCDPFKLDEFDKAVKEEIAAEEPSVIIAQRPCALLKAVKYEGKVVVNENNCRHCKVCMGLGCPAIADTGERVRINEDLCVGCGLCLEVCKFNALEKVGGGNG</sequence>
<dbReference type="EC" id="1.2.7.8" evidence="3 14"/>
<dbReference type="InterPro" id="IPR002880">
    <property type="entry name" value="Pyrv_Fd/Flavodoxin_OxRdtase_N"/>
</dbReference>
<dbReference type="FunFam" id="3.40.50.970:FF:000039">
    <property type="entry name" value="Indolepyruvate oxidoreductase subunit IorA"/>
    <property type="match status" value="1"/>
</dbReference>
<keyword evidence="7 14" id="KW-0479">Metal-binding</keyword>
<feature type="binding site" evidence="15">
    <location>
        <position position="569"/>
    </location>
    <ligand>
        <name>[4Fe-4S] cluster</name>
        <dbReference type="ChEBI" id="CHEBI:49883"/>
        <label>1</label>
    </ligand>
</feature>
<evidence type="ECO:0000256" key="13">
    <source>
        <dbReference type="ARBA" id="ARBA00048332"/>
    </source>
</evidence>
<dbReference type="InterPro" id="IPR045025">
    <property type="entry name" value="HACL1-like"/>
</dbReference>
<name>A0A1B1YGU3_THEST</name>
<feature type="binding site" evidence="15">
    <location>
        <position position="534"/>
    </location>
    <ligand>
        <name>[4Fe-4S] cluster</name>
        <dbReference type="ChEBI" id="CHEBI:49883"/>
        <label>1</label>
    </ligand>
</feature>
<evidence type="ECO:0000256" key="14">
    <source>
        <dbReference type="PIRNR" id="PIRNR006439"/>
    </source>
</evidence>
<dbReference type="InterPro" id="IPR009014">
    <property type="entry name" value="Transketo_C/PFOR_II"/>
</dbReference>
<comment type="function">
    <text evidence="1 14">Catalyzes the ferredoxin-dependent oxidative decarboxylation of arylpyruvates.</text>
</comment>
<dbReference type="SUPFAM" id="SSF52922">
    <property type="entry name" value="TK C-terminal domain-like"/>
    <property type="match status" value="1"/>
</dbReference>
<keyword evidence="17" id="KW-0670">Pyruvate</keyword>
<feature type="binding site" evidence="15">
    <location>
        <position position="542"/>
    </location>
    <ligand>
        <name>[4Fe-4S] cluster</name>
        <dbReference type="ChEBI" id="CHEBI:49883"/>
        <label>2</label>
    </ligand>
</feature>
<organism evidence="17 18">
    <name type="scientific">Thermoclostridium stercorarium subsp. thermolacticum DSM 2910</name>
    <dbReference type="NCBI Taxonomy" id="1121336"/>
    <lineage>
        <taxon>Bacteria</taxon>
        <taxon>Bacillati</taxon>
        <taxon>Bacillota</taxon>
        <taxon>Clostridia</taxon>
        <taxon>Eubacteriales</taxon>
        <taxon>Oscillospiraceae</taxon>
        <taxon>Thermoclostridium</taxon>
    </lineage>
</organism>
<dbReference type="Gene3D" id="3.40.50.970">
    <property type="match status" value="2"/>
</dbReference>
<dbReference type="Pfam" id="PF01855">
    <property type="entry name" value="POR_N"/>
    <property type="match status" value="1"/>
</dbReference>
<keyword evidence="8 14" id="KW-0249">Electron transport</keyword>
<dbReference type="Proteomes" id="UP000092971">
    <property type="component" value="Chromosome"/>
</dbReference>
<comment type="catalytic activity">
    <reaction evidence="13 14">
        <text>indole-3-pyruvate + 2 oxidized [2Fe-2S]-[ferredoxin] + CoA = (indol-3-yl)acetyl-CoA + 2 reduced [2Fe-2S]-[ferredoxin] + CO2 + H(+)</text>
        <dbReference type="Rhea" id="RHEA:12645"/>
        <dbReference type="Rhea" id="RHEA-COMP:10000"/>
        <dbReference type="Rhea" id="RHEA-COMP:10001"/>
        <dbReference type="ChEBI" id="CHEBI:15378"/>
        <dbReference type="ChEBI" id="CHEBI:16526"/>
        <dbReference type="ChEBI" id="CHEBI:17640"/>
        <dbReference type="ChEBI" id="CHEBI:33737"/>
        <dbReference type="ChEBI" id="CHEBI:33738"/>
        <dbReference type="ChEBI" id="CHEBI:57271"/>
        <dbReference type="ChEBI" id="CHEBI:57287"/>
        <dbReference type="EC" id="1.2.7.8"/>
    </reaction>
</comment>
<proteinExistence type="predicted"/>
<dbReference type="Gene3D" id="3.30.70.20">
    <property type="match status" value="1"/>
</dbReference>
<dbReference type="InterPro" id="IPR017896">
    <property type="entry name" value="4Fe4S_Fe-S-bd"/>
</dbReference>
<dbReference type="InterPro" id="IPR017721">
    <property type="entry name" value="IorA"/>
</dbReference>
<evidence type="ECO:0000256" key="9">
    <source>
        <dbReference type="ARBA" id="ARBA00023002"/>
    </source>
</evidence>
<dbReference type="PROSITE" id="PS51379">
    <property type="entry name" value="4FE4S_FER_2"/>
    <property type="match status" value="2"/>
</dbReference>
<feature type="binding site" evidence="15">
    <location>
        <position position="537"/>
    </location>
    <ligand>
        <name>[4Fe-4S] cluster</name>
        <dbReference type="ChEBI" id="CHEBI:49883"/>
        <label>1</label>
    </ligand>
</feature>
<evidence type="ECO:0000256" key="1">
    <source>
        <dbReference type="ARBA" id="ARBA00002995"/>
    </source>
</evidence>
<feature type="binding site" evidence="15">
    <location>
        <position position="531"/>
    </location>
    <ligand>
        <name>[4Fe-4S] cluster</name>
        <dbReference type="ChEBI" id="CHEBI:49883"/>
        <label>1</label>
    </ligand>
</feature>
<dbReference type="InterPro" id="IPR011766">
    <property type="entry name" value="TPP_enzyme_TPP-bd"/>
</dbReference>
<dbReference type="SUPFAM" id="SSF54862">
    <property type="entry name" value="4Fe-4S ferredoxins"/>
    <property type="match status" value="1"/>
</dbReference>
<keyword evidence="6 14" id="KW-0004">4Fe-4S</keyword>
<dbReference type="GO" id="GO:0030976">
    <property type="term" value="F:thiamine pyrophosphate binding"/>
    <property type="evidence" value="ECO:0007669"/>
    <property type="project" value="InterPro"/>
</dbReference>
<dbReference type="InterPro" id="IPR029061">
    <property type="entry name" value="THDP-binding"/>
</dbReference>
<evidence type="ECO:0000256" key="11">
    <source>
        <dbReference type="ARBA" id="ARBA00023014"/>
    </source>
</evidence>